<keyword evidence="3" id="KW-1185">Reference proteome</keyword>
<sequence>MTQQINYSALNDFLDNQTDDISSIYLWYEKLSEYDLEGNESPAELDTIFHAMKFLMSFSFTAAEELREVAEREAVAMAEKEEAWEEQKIALKEELDTLRERITVSAEAGDSTEAFRAQIDSLREENRELEKTNRDRDREMADLRDRGKKENLSKIYRANGPCG</sequence>
<feature type="compositionally biased region" description="Basic and acidic residues" evidence="1">
    <location>
        <begin position="126"/>
        <end position="152"/>
    </location>
</feature>
<evidence type="ECO:0000256" key="1">
    <source>
        <dbReference type="SAM" id="MobiDB-lite"/>
    </source>
</evidence>
<evidence type="ECO:0000313" key="2">
    <source>
        <dbReference type="EMBL" id="KIH56563.1"/>
    </source>
</evidence>
<feature type="region of interest" description="Disordered" evidence="1">
    <location>
        <begin position="126"/>
        <end position="163"/>
    </location>
</feature>
<dbReference type="Proteomes" id="UP000054047">
    <property type="component" value="Unassembled WGS sequence"/>
</dbReference>
<organism evidence="2 3">
    <name type="scientific">Ancylostoma duodenale</name>
    <dbReference type="NCBI Taxonomy" id="51022"/>
    <lineage>
        <taxon>Eukaryota</taxon>
        <taxon>Metazoa</taxon>
        <taxon>Ecdysozoa</taxon>
        <taxon>Nematoda</taxon>
        <taxon>Chromadorea</taxon>
        <taxon>Rhabditida</taxon>
        <taxon>Rhabditina</taxon>
        <taxon>Rhabditomorpha</taxon>
        <taxon>Strongyloidea</taxon>
        <taxon>Ancylostomatidae</taxon>
        <taxon>Ancylostomatinae</taxon>
        <taxon>Ancylostoma</taxon>
    </lineage>
</organism>
<dbReference type="EMBL" id="KN735558">
    <property type="protein sequence ID" value="KIH56563.1"/>
    <property type="molecule type" value="Genomic_DNA"/>
</dbReference>
<dbReference type="OrthoDB" id="5864070at2759"/>
<dbReference type="AlphaFoldDB" id="A0A0C2CJE4"/>
<proteinExistence type="predicted"/>
<evidence type="ECO:0000313" key="3">
    <source>
        <dbReference type="Proteomes" id="UP000054047"/>
    </source>
</evidence>
<protein>
    <submittedName>
        <fullName evidence="2">Uncharacterized protein</fullName>
    </submittedName>
</protein>
<reference evidence="2 3" key="1">
    <citation type="submission" date="2013-12" db="EMBL/GenBank/DDBJ databases">
        <title>Draft genome of the parsitic nematode Ancylostoma duodenale.</title>
        <authorList>
            <person name="Mitreva M."/>
        </authorList>
    </citation>
    <scope>NUCLEOTIDE SEQUENCE [LARGE SCALE GENOMIC DNA]</scope>
    <source>
        <strain evidence="2 3">Zhejiang</strain>
    </source>
</reference>
<gene>
    <name evidence="2" type="ORF">ANCDUO_13257</name>
</gene>
<name>A0A0C2CJE4_9BILA</name>
<accession>A0A0C2CJE4</accession>